<evidence type="ECO:0000256" key="1">
    <source>
        <dbReference type="SAM" id="Phobius"/>
    </source>
</evidence>
<evidence type="ECO:0000313" key="3">
    <source>
        <dbReference type="Proteomes" id="UP001560045"/>
    </source>
</evidence>
<dbReference type="RefSeq" id="WP_369205943.1">
    <property type="nucleotide sequence ID" value="NZ_JBFNXQ010000026.1"/>
</dbReference>
<keyword evidence="1" id="KW-0812">Transmembrane</keyword>
<proteinExistence type="predicted"/>
<gene>
    <name evidence="2" type="ORF">ABQ292_10370</name>
</gene>
<name>A0ABV3XDV6_9ACTN</name>
<accession>A0ABV3XDV6</accession>
<comment type="caution">
    <text evidence="2">The sequence shown here is derived from an EMBL/GenBank/DDBJ whole genome shotgun (WGS) entry which is preliminary data.</text>
</comment>
<dbReference type="Proteomes" id="UP001560045">
    <property type="component" value="Unassembled WGS sequence"/>
</dbReference>
<sequence length="489" mass="54487">MTASGLPAPPVPRPATESTRYLCAAAYLDEKFADEVVERVLHEQHRAVAPSYGVDLHAVVRHCIAARRRKVVRSLVLTALLIVVLPAFLWWGVPLLGSILRVLVLAWAVVFTGRCLDRYEVLAGSLLRDRFRVRAAPRASSRTERLIGELERHQLANVTVYSGFSPFVGCGLDRGGWSFVVDVRKGKEGPVGDSQEPVPFEVDELYAALLETVRSLHIPRLHAEDRLFMNGRDVRGQEWILPDAFARPLPWVDPAVVHRYVQAPTHRVRHYLAVQLVDWQGELVLSLFLRFNKVGGSLFCEGNYFLLPPVKEKYHEVDDVNAVPDVRAVLVQMGLGALTAPFLLVAAPFLVLQRLSGRWMSWLEDRATRRLIRNRPMFDYGAQTTIRQAGMSPNYRHYFQKLDVLMFEKLIQKQVFESIVGFLDARGIDTSELRERQNSVLNNGVIITGGEINAQSLAVGSGARAMAGQMFRSAGSGAPGAPPSTPGSR</sequence>
<evidence type="ECO:0000313" key="2">
    <source>
        <dbReference type="EMBL" id="MEX5718764.1"/>
    </source>
</evidence>
<dbReference type="EMBL" id="JBFNXQ010000026">
    <property type="protein sequence ID" value="MEX5718764.1"/>
    <property type="molecule type" value="Genomic_DNA"/>
</dbReference>
<protein>
    <submittedName>
        <fullName evidence="2">Uncharacterized protein</fullName>
    </submittedName>
</protein>
<keyword evidence="1" id="KW-1133">Transmembrane helix</keyword>
<organism evidence="2 3">
    <name type="scientific">Geodermatophilus maliterrae</name>
    <dbReference type="NCBI Taxonomy" id="3162531"/>
    <lineage>
        <taxon>Bacteria</taxon>
        <taxon>Bacillati</taxon>
        <taxon>Actinomycetota</taxon>
        <taxon>Actinomycetes</taxon>
        <taxon>Geodermatophilales</taxon>
        <taxon>Geodermatophilaceae</taxon>
        <taxon>Geodermatophilus</taxon>
    </lineage>
</organism>
<reference evidence="2 3" key="1">
    <citation type="submission" date="2024-06" db="EMBL/GenBank/DDBJ databases">
        <title>Draft genome sequence of Geodermatophilus badlandi, a novel member of the Geodermatophilaceae isolated from badland sedimentary rocks in the Red desert, Wyoming, USA.</title>
        <authorList>
            <person name="Ben Tekaya S."/>
            <person name="Nouioui I."/>
            <person name="Flores G.M."/>
            <person name="Shaal M.N."/>
            <person name="Bredoire F."/>
            <person name="Basile F."/>
            <person name="Van Diepen L."/>
            <person name="Ward N.L."/>
        </authorList>
    </citation>
    <scope>NUCLEOTIDE SEQUENCE [LARGE SCALE GENOMIC DNA]</scope>
    <source>
        <strain evidence="2 3">WL48A</strain>
    </source>
</reference>
<keyword evidence="3" id="KW-1185">Reference proteome</keyword>
<keyword evidence="1" id="KW-0472">Membrane</keyword>
<feature type="transmembrane region" description="Helical" evidence="1">
    <location>
        <begin position="71"/>
        <end position="93"/>
    </location>
</feature>